<gene>
    <name evidence="9" type="ORF">BA177_04730</name>
</gene>
<dbReference type="InterPro" id="IPR012910">
    <property type="entry name" value="Plug_dom"/>
</dbReference>
<evidence type="ECO:0000313" key="9">
    <source>
        <dbReference type="EMBL" id="ANO50606.1"/>
    </source>
</evidence>
<dbReference type="InterPro" id="IPR036942">
    <property type="entry name" value="Beta-barrel_TonB_sf"/>
</dbReference>
<evidence type="ECO:0000256" key="5">
    <source>
        <dbReference type="ARBA" id="ARBA00023136"/>
    </source>
</evidence>
<keyword evidence="4" id="KW-0812">Transmembrane</keyword>
<evidence type="ECO:0000313" key="10">
    <source>
        <dbReference type="Proteomes" id="UP000092695"/>
    </source>
</evidence>
<dbReference type="SUPFAM" id="SSF49464">
    <property type="entry name" value="Carboxypeptidase regulatory domain-like"/>
    <property type="match status" value="1"/>
</dbReference>
<comment type="subcellular location">
    <subcellularLocation>
        <location evidence="1">Cell outer membrane</location>
        <topology evidence="1">Multi-pass membrane protein</topology>
    </subcellularLocation>
</comment>
<dbReference type="SUPFAM" id="SSF56935">
    <property type="entry name" value="Porins"/>
    <property type="match status" value="1"/>
</dbReference>
<evidence type="ECO:0000259" key="8">
    <source>
        <dbReference type="Pfam" id="PF25183"/>
    </source>
</evidence>
<dbReference type="Proteomes" id="UP000092695">
    <property type="component" value="Chromosome"/>
</dbReference>
<keyword evidence="6" id="KW-0998">Cell outer membrane</keyword>
<dbReference type="PANTHER" id="PTHR30069">
    <property type="entry name" value="TONB-DEPENDENT OUTER MEMBRANE RECEPTOR"/>
    <property type="match status" value="1"/>
</dbReference>
<dbReference type="Pfam" id="PF25183">
    <property type="entry name" value="OMP_b-brl_4"/>
    <property type="match status" value="1"/>
</dbReference>
<proteinExistence type="predicted"/>
<keyword evidence="5" id="KW-0472">Membrane</keyword>
<name>A0A193LDT7_9GAMM</name>
<dbReference type="AlphaFoldDB" id="A0A193LDT7"/>
<dbReference type="GO" id="GO:0044718">
    <property type="term" value="P:siderophore transmembrane transport"/>
    <property type="evidence" value="ECO:0007669"/>
    <property type="project" value="TreeGrafter"/>
</dbReference>
<dbReference type="Pfam" id="PF13620">
    <property type="entry name" value="CarboxypepD_reg"/>
    <property type="match status" value="1"/>
</dbReference>
<dbReference type="GO" id="GO:0009279">
    <property type="term" value="C:cell outer membrane"/>
    <property type="evidence" value="ECO:0007669"/>
    <property type="project" value="UniProtKB-SubCell"/>
</dbReference>
<dbReference type="Gene3D" id="2.40.170.20">
    <property type="entry name" value="TonB-dependent receptor, beta-barrel domain"/>
    <property type="match status" value="1"/>
</dbReference>
<evidence type="ECO:0000259" key="7">
    <source>
        <dbReference type="Pfam" id="PF07715"/>
    </source>
</evidence>
<dbReference type="Pfam" id="PF07715">
    <property type="entry name" value="Plug"/>
    <property type="match status" value="1"/>
</dbReference>
<evidence type="ECO:0000256" key="3">
    <source>
        <dbReference type="ARBA" id="ARBA00022452"/>
    </source>
</evidence>
<dbReference type="InterPro" id="IPR037066">
    <property type="entry name" value="Plug_dom_sf"/>
</dbReference>
<accession>A0A193LDT7</accession>
<keyword evidence="3" id="KW-1134">Transmembrane beta strand</keyword>
<keyword evidence="10" id="KW-1185">Reference proteome</keyword>
<keyword evidence="2" id="KW-0813">Transport</keyword>
<dbReference type="InterPro" id="IPR008969">
    <property type="entry name" value="CarboxyPept-like_regulatory"/>
</dbReference>
<dbReference type="GO" id="GO:0015344">
    <property type="term" value="F:siderophore uptake transmembrane transporter activity"/>
    <property type="evidence" value="ECO:0007669"/>
    <property type="project" value="TreeGrafter"/>
</dbReference>
<dbReference type="InterPro" id="IPR057601">
    <property type="entry name" value="Oar-like_b-barrel"/>
</dbReference>
<feature type="domain" description="TonB-dependent receptor plug" evidence="7">
    <location>
        <begin position="120"/>
        <end position="215"/>
    </location>
</feature>
<dbReference type="EMBL" id="CP016268">
    <property type="protein sequence ID" value="ANO50606.1"/>
    <property type="molecule type" value="Genomic_DNA"/>
</dbReference>
<dbReference type="Gene3D" id="2.60.40.1120">
    <property type="entry name" value="Carboxypeptidase-like, regulatory domain"/>
    <property type="match status" value="1"/>
</dbReference>
<evidence type="ECO:0000256" key="2">
    <source>
        <dbReference type="ARBA" id="ARBA00022448"/>
    </source>
</evidence>
<dbReference type="KEGG" id="woc:BA177_04730"/>
<evidence type="ECO:0000256" key="6">
    <source>
        <dbReference type="ARBA" id="ARBA00023237"/>
    </source>
</evidence>
<evidence type="ECO:0008006" key="11">
    <source>
        <dbReference type="Google" id="ProtNLM"/>
    </source>
</evidence>
<dbReference type="PANTHER" id="PTHR30069:SF46">
    <property type="entry name" value="OAR PROTEIN"/>
    <property type="match status" value="1"/>
</dbReference>
<dbReference type="STRING" id="1548547.BA177_04730"/>
<sequence>MTAVFAQGATGTLDGQTVDSNGTPVSGATITLSSVRTGQTRSVTTNSNGNFRLQLPPGEYRLESTASGFAEVTIESVMVNLGTSVDLTIPLTDSAIEEIITYGSAAEFLQTTTGETGLNISIEELAMLPVARNIEAVALLAPGTIAGDTAFGDDKTLVSFGGASVAENVYYIDGLNVTNFRNGLGGSSVPFEFYDQFQVKTGGYGAEFGRSTGGVINAVTKRGSNEFEYGVVTYFEPELFQGESPNSIRPDGSFYDYNGENRQSSMTTDFYVSGPIWRDRLFFYALYEPRDTESEFNSLGSADTLNVQKVDDDFFGGNLTWNITDDHTLSYTAFSDERVIKTKQFDYNISQSQRGAEIGESSEFRGGDNSIIRYDGNFGDSLTVSAMYGENEYSLTDQSTTDFSCPLVVDVSDGATSLYPGCWIASTVQTGGDKREALRFDVEYYVGDHTIRAGFDREDNSSVDATIYPGFDFNPSQLGGIYYRYETYAVGQQLSNGATMTDVNGDGSDVDTVRIRYIENGGSFDTVSQAWYIEDKWQINDEFTLSLGIRNETFENNNAEGAPFIKIDDQWAPRIAFSWAPGGSDDQQVTLNWGRYHLPIAANTNVRLSGAELDYQEYYVYDGSRDATSGAPTSIDSEGVPTTQQIGTRLLVSDGTVPDTSAIIDQNLEPMFQDEWILGYERNLGDNWTVGARYVRRELSSTIDDILVDFGLEEIGWDGPIGSGNDCHYVLTNPGNDLTTMCEQYLVPGDAMSGTELVQVTIPADALGYPEAKRTYEAYEFTANGSFGDWTMAGSYTWSKNEGNTEGYVKSDIGQDDAGITQDFDIPQLMDGAFGYLPNDRRHKLKFWASYQASDRLTLGANLAIQSGRPINAFGEEHPDGTPAYGDTFYLRDGDGNLRFVPRGTAGRTDWIMQLDFAAIYSFQWQDRATVELRAEIFNALNGESAREVYEFAAINPEQFMLPSSYQRPRYLRFGAAIRF</sequence>
<dbReference type="InterPro" id="IPR039426">
    <property type="entry name" value="TonB-dep_rcpt-like"/>
</dbReference>
<protein>
    <recommendedName>
        <fullName evidence="11">TonB-dependent receptor plug domain-containing protein</fullName>
    </recommendedName>
</protein>
<evidence type="ECO:0000256" key="1">
    <source>
        <dbReference type="ARBA" id="ARBA00004571"/>
    </source>
</evidence>
<organism evidence="9 10">
    <name type="scientific">Woeseia oceani</name>
    <dbReference type="NCBI Taxonomy" id="1548547"/>
    <lineage>
        <taxon>Bacteria</taxon>
        <taxon>Pseudomonadati</taxon>
        <taxon>Pseudomonadota</taxon>
        <taxon>Gammaproteobacteria</taxon>
        <taxon>Woeseiales</taxon>
        <taxon>Woeseiaceae</taxon>
        <taxon>Woeseia</taxon>
    </lineage>
</organism>
<evidence type="ECO:0000256" key="4">
    <source>
        <dbReference type="ARBA" id="ARBA00022692"/>
    </source>
</evidence>
<feature type="domain" description="TonB-dependent transporter Oar-like beta-barrel" evidence="8">
    <location>
        <begin position="569"/>
        <end position="852"/>
    </location>
</feature>
<dbReference type="Gene3D" id="2.170.130.10">
    <property type="entry name" value="TonB-dependent receptor, plug domain"/>
    <property type="match status" value="1"/>
</dbReference>
<reference evidence="9 10" key="1">
    <citation type="submission" date="2016-06" db="EMBL/GenBank/DDBJ databases">
        <title>Complete genome sequence of a deep-branching marine Gamma Proteobacterium Woeseia oceani type strain XK5.</title>
        <authorList>
            <person name="Mu D."/>
            <person name="Du Z."/>
        </authorList>
    </citation>
    <scope>NUCLEOTIDE SEQUENCE [LARGE SCALE GENOMIC DNA]</scope>
    <source>
        <strain evidence="9 10">XK5</strain>
    </source>
</reference>